<organism evidence="1 2">
    <name type="scientific">Ruminococcus bromii</name>
    <dbReference type="NCBI Taxonomy" id="40518"/>
    <lineage>
        <taxon>Bacteria</taxon>
        <taxon>Bacillati</taxon>
        <taxon>Bacillota</taxon>
        <taxon>Clostridia</taxon>
        <taxon>Eubacteriales</taxon>
        <taxon>Oscillospiraceae</taxon>
        <taxon>Ruminococcus</taxon>
    </lineage>
</organism>
<comment type="caution">
    <text evidence="1">The sequence shown here is derived from an EMBL/GenBank/DDBJ whole genome shotgun (WGS) entry which is preliminary data.</text>
</comment>
<protein>
    <submittedName>
        <fullName evidence="1">Uncharacterized protein</fullName>
    </submittedName>
</protein>
<dbReference type="EMBL" id="NNSR01000042">
    <property type="protein sequence ID" value="PKD30962.1"/>
    <property type="molecule type" value="Genomic_DNA"/>
</dbReference>
<evidence type="ECO:0000313" key="1">
    <source>
        <dbReference type="EMBL" id="PKD30962.1"/>
    </source>
</evidence>
<proteinExistence type="predicted"/>
<keyword evidence="2" id="KW-1185">Reference proteome</keyword>
<name>A0A2N0UVC4_9FIRM</name>
<sequence length="180" mass="20989">MNNFNEQVVRRVNKPKNLIIKIVSVLLLILVPTTLFLLAFATIAYLIYVAFFVFVGGIYVVWYVFSIQKVDFEYSVSGNELEIAKVVALRKRKTMCKIQINEIERLEKDDTEIKKMRFLKTFIAARDIDSKDENYFAVFNSPAYGRCLLVFTPNEDILNGMKPHLNKNIVVQLFYKRKMS</sequence>
<evidence type="ECO:0000313" key="2">
    <source>
        <dbReference type="Proteomes" id="UP000233425"/>
    </source>
</evidence>
<accession>A0A2N0UVC4</accession>
<reference evidence="1" key="1">
    <citation type="journal article" date="2018" name="Environ. Microbiol.">
        <title>Sporulation capability and amylosome conservation among diverse human colonic and rumen isolates of the keystone starch-degrader Ruminococcus bromii.</title>
        <authorList>
            <person name="Mukhopadhya I."/>
            <person name="Morais S."/>
            <person name="Laverde-Gomez J."/>
            <person name="Sheridan P.O."/>
            <person name="Walker A.W."/>
            <person name="Kelly W."/>
            <person name="Klieve A.V."/>
            <person name="Ouwerkerk D."/>
            <person name="Duncan S.H."/>
            <person name="Louis P."/>
            <person name="Koropatkin N."/>
            <person name="Cockburn D."/>
            <person name="Kibler R."/>
            <person name="Cooper P.J."/>
            <person name="Sandoval C."/>
            <person name="Crost E."/>
            <person name="Juge N."/>
            <person name="Bayer E.A."/>
            <person name="Flint H.J."/>
        </authorList>
    </citation>
    <scope>NUCLEOTIDE SEQUENCE [LARGE SCALE GENOMIC DNA]</scope>
    <source>
        <strain evidence="1">ATCC 27255</strain>
    </source>
</reference>
<gene>
    <name evidence="1" type="ORF">RBATCC27255_00897</name>
</gene>
<dbReference type="Proteomes" id="UP000233425">
    <property type="component" value="Unassembled WGS sequence"/>
</dbReference>
<dbReference type="RefSeq" id="WP_101028944.1">
    <property type="nucleotide sequence ID" value="NZ_CABMMZ010000042.1"/>
</dbReference>
<dbReference type="AlphaFoldDB" id="A0A2N0UVC4"/>